<evidence type="ECO:0000313" key="4">
    <source>
        <dbReference type="Proteomes" id="UP000682843"/>
    </source>
</evidence>
<keyword evidence="2" id="KW-0732">Signal</keyword>
<evidence type="ECO:0000256" key="2">
    <source>
        <dbReference type="SAM" id="SignalP"/>
    </source>
</evidence>
<accession>A0ABX8AHC0</accession>
<evidence type="ECO:0000256" key="1">
    <source>
        <dbReference type="SAM" id="MobiDB-lite"/>
    </source>
</evidence>
<dbReference type="Proteomes" id="UP000682843">
    <property type="component" value="Chromosome"/>
</dbReference>
<evidence type="ECO:0000313" key="3">
    <source>
        <dbReference type="EMBL" id="QUS41778.1"/>
    </source>
</evidence>
<keyword evidence="4" id="KW-1185">Reference proteome</keyword>
<feature type="region of interest" description="Disordered" evidence="1">
    <location>
        <begin position="53"/>
        <end position="74"/>
    </location>
</feature>
<reference evidence="3 4" key="1">
    <citation type="submission" date="2019-02" db="EMBL/GenBank/DDBJ databases">
        <title>Emended description of the genus Rhodopseudomonas and description of Rhodopseudomonas albus sp. nov., a non-phototrophic, heavy-metal-tolerant bacterium isolated from garden soil.</title>
        <authorList>
            <person name="Bao Z."/>
            <person name="Cao W.W."/>
            <person name="Sato Y."/>
            <person name="Nishizawa T."/>
            <person name="Zhao J."/>
            <person name="Guo Y."/>
            <person name="Ohta H."/>
        </authorList>
    </citation>
    <scope>NUCLEOTIDE SEQUENCE [LARGE SCALE GENOMIC DNA]</scope>
    <source>
        <strain evidence="3 4">SK50-23</strain>
    </source>
</reference>
<organism evidence="3 4">
    <name type="scientific">Tardiphaga alba</name>
    <dbReference type="NCBI Taxonomy" id="340268"/>
    <lineage>
        <taxon>Bacteria</taxon>
        <taxon>Pseudomonadati</taxon>
        <taxon>Pseudomonadota</taxon>
        <taxon>Alphaproteobacteria</taxon>
        <taxon>Hyphomicrobiales</taxon>
        <taxon>Nitrobacteraceae</taxon>
        <taxon>Tardiphaga</taxon>
    </lineage>
</organism>
<feature type="signal peptide" evidence="2">
    <location>
        <begin position="1"/>
        <end position="30"/>
    </location>
</feature>
<protein>
    <submittedName>
        <fullName evidence="3">Uncharacterized protein</fullName>
    </submittedName>
</protein>
<gene>
    <name evidence="3" type="ORF">RPMA_25215</name>
</gene>
<dbReference type="RefSeq" id="WP_211910419.1">
    <property type="nucleotide sequence ID" value="NZ_CP036498.1"/>
</dbReference>
<proteinExistence type="predicted"/>
<sequence>MSKPVNSLRSEMRVVALAMTWALLSATAWSQAMQQQSVPQQKSVIIQVAPATQAPPPPAALSPAPMAQQAPPPVPATPENPGLFNEINKLFKDTPSLVPSWSLPALGTTNLNTVVKGRVVCPVAANGAPDCKAASDKLCQSKGYKEGKSLDTDAAQTCSPKALIPGRKPEEGDCRTDNYVTQAVCQ</sequence>
<dbReference type="EMBL" id="CP036498">
    <property type="protein sequence ID" value="QUS41778.1"/>
    <property type="molecule type" value="Genomic_DNA"/>
</dbReference>
<feature type="chain" id="PRO_5046523620" evidence="2">
    <location>
        <begin position="31"/>
        <end position="186"/>
    </location>
</feature>
<name>A0ABX8AHC0_9BRAD</name>